<proteinExistence type="predicted"/>
<feature type="domain" description="ABC transporter" evidence="11">
    <location>
        <begin position="40"/>
        <end position="276"/>
    </location>
</feature>
<evidence type="ECO:0000256" key="6">
    <source>
        <dbReference type="ARBA" id="ARBA00022840"/>
    </source>
</evidence>
<dbReference type="Gene3D" id="3.40.50.300">
    <property type="entry name" value="P-loop containing nucleotide triphosphate hydrolases"/>
    <property type="match status" value="1"/>
</dbReference>
<dbReference type="Proteomes" id="UP000594681">
    <property type="component" value="Chromosome"/>
</dbReference>
<name>A0A7T0KDE9_9CORY</name>
<keyword evidence="4" id="KW-0410">Iron transport</keyword>
<keyword evidence="6 12" id="KW-0067">ATP-binding</keyword>
<keyword evidence="2" id="KW-0813">Transport</keyword>
<reference evidence="12 13" key="1">
    <citation type="submission" date="2020-11" db="EMBL/GenBank/DDBJ databases">
        <title>Corynebacterium sp. ZJ-599.</title>
        <authorList>
            <person name="Zhou J."/>
        </authorList>
    </citation>
    <scope>NUCLEOTIDE SEQUENCE [LARGE SCALE GENOMIC DNA]</scope>
    <source>
        <strain evidence="12 13">ZJ-599</strain>
    </source>
</reference>
<feature type="region of interest" description="Disordered" evidence="10">
    <location>
        <begin position="1"/>
        <end position="27"/>
    </location>
</feature>
<accession>A0A7T0KDE9</accession>
<keyword evidence="13" id="KW-1185">Reference proteome</keyword>
<dbReference type="SUPFAM" id="SSF52540">
    <property type="entry name" value="P-loop containing nucleoside triphosphate hydrolases"/>
    <property type="match status" value="1"/>
</dbReference>
<evidence type="ECO:0000256" key="9">
    <source>
        <dbReference type="ARBA" id="ARBA00023136"/>
    </source>
</evidence>
<evidence type="ECO:0000256" key="5">
    <source>
        <dbReference type="ARBA" id="ARBA00022741"/>
    </source>
</evidence>
<dbReference type="InterPro" id="IPR003593">
    <property type="entry name" value="AAA+_ATPase"/>
</dbReference>
<feature type="compositionally biased region" description="Low complexity" evidence="10">
    <location>
        <begin position="17"/>
        <end position="27"/>
    </location>
</feature>
<evidence type="ECO:0000256" key="1">
    <source>
        <dbReference type="ARBA" id="ARBA00004202"/>
    </source>
</evidence>
<dbReference type="GO" id="GO:0005886">
    <property type="term" value="C:plasma membrane"/>
    <property type="evidence" value="ECO:0007669"/>
    <property type="project" value="UniProtKB-SubCell"/>
</dbReference>
<dbReference type="EMBL" id="CP064954">
    <property type="protein sequence ID" value="QPK78743.1"/>
    <property type="molecule type" value="Genomic_DNA"/>
</dbReference>
<dbReference type="FunFam" id="3.40.50.300:FF:000134">
    <property type="entry name" value="Iron-enterobactin ABC transporter ATP-binding protein"/>
    <property type="match status" value="1"/>
</dbReference>
<dbReference type="InterPro" id="IPR017871">
    <property type="entry name" value="ABC_transporter-like_CS"/>
</dbReference>
<evidence type="ECO:0000256" key="10">
    <source>
        <dbReference type="SAM" id="MobiDB-lite"/>
    </source>
</evidence>
<dbReference type="CDD" id="cd03214">
    <property type="entry name" value="ABC_Iron-Siderophores_B12_Hemin"/>
    <property type="match status" value="1"/>
</dbReference>
<gene>
    <name evidence="12" type="ORF">G7Y31_09370</name>
</gene>
<keyword evidence="3" id="KW-1003">Cell membrane</keyword>
<evidence type="ECO:0000313" key="13">
    <source>
        <dbReference type="Proteomes" id="UP000594681"/>
    </source>
</evidence>
<keyword evidence="8" id="KW-0406">Ion transport</keyword>
<evidence type="ECO:0000256" key="2">
    <source>
        <dbReference type="ARBA" id="ARBA00022448"/>
    </source>
</evidence>
<sequence length="296" mass="31176">MDHHRPTFPGETAGDNPGAPAATTAATAATAGTQVGAHQLSAVEVSLAYGQRTIIEGLSVDIRPGKVTSIIGPNGCGKSTLLRSLSRLLAPTAGSIVLDGADISRLPTKALAQQLGLLPQSPAAPDGIVVADLVGRGRTPYQGLLGRWSQRDYDIVAQAMESTGTAQLAQRSLDELSGGQRQRVWIAMALAQDTDILLLDEPTTYLDIRHQLEVLELLRALNRERSTTIVMVIHDLNLAARYSDELIAVADGHIVAQGPPVDTLTPQTVRDVFGIDSIVIDDPVSGLPAVMPIGAI</sequence>
<keyword evidence="7" id="KW-0408">Iron</keyword>
<dbReference type="PROSITE" id="PS00211">
    <property type="entry name" value="ABC_TRANSPORTER_1"/>
    <property type="match status" value="1"/>
</dbReference>
<keyword evidence="5" id="KW-0547">Nucleotide-binding</keyword>
<dbReference type="GO" id="GO:0005524">
    <property type="term" value="F:ATP binding"/>
    <property type="evidence" value="ECO:0007669"/>
    <property type="project" value="UniProtKB-KW"/>
</dbReference>
<comment type="subcellular location">
    <subcellularLocation>
        <location evidence="1">Cell membrane</location>
        <topology evidence="1">Peripheral membrane protein</topology>
    </subcellularLocation>
</comment>
<dbReference type="PANTHER" id="PTHR42771:SF2">
    <property type="entry name" value="IRON(3+)-HYDROXAMATE IMPORT ATP-BINDING PROTEIN FHUC"/>
    <property type="match status" value="1"/>
</dbReference>
<dbReference type="InterPro" id="IPR003439">
    <property type="entry name" value="ABC_transporter-like_ATP-bd"/>
</dbReference>
<dbReference type="InterPro" id="IPR027417">
    <property type="entry name" value="P-loop_NTPase"/>
</dbReference>
<protein>
    <submittedName>
        <fullName evidence="12">ABC transporter ATP-binding protein</fullName>
    </submittedName>
</protein>
<dbReference type="InterPro" id="IPR051535">
    <property type="entry name" value="Siderophore_ABC-ATPase"/>
</dbReference>
<evidence type="ECO:0000256" key="7">
    <source>
        <dbReference type="ARBA" id="ARBA00023004"/>
    </source>
</evidence>
<dbReference type="KEGG" id="cliz:G7Y31_09370"/>
<dbReference type="GO" id="GO:0016887">
    <property type="term" value="F:ATP hydrolysis activity"/>
    <property type="evidence" value="ECO:0007669"/>
    <property type="project" value="InterPro"/>
</dbReference>
<organism evidence="12 13">
    <name type="scientific">Corynebacterium lizhenjunii</name>
    <dbReference type="NCBI Taxonomy" id="2709394"/>
    <lineage>
        <taxon>Bacteria</taxon>
        <taxon>Bacillati</taxon>
        <taxon>Actinomycetota</taxon>
        <taxon>Actinomycetes</taxon>
        <taxon>Mycobacteriales</taxon>
        <taxon>Corynebacteriaceae</taxon>
        <taxon>Corynebacterium</taxon>
    </lineage>
</organism>
<dbReference type="RefSeq" id="WP_165009824.1">
    <property type="nucleotide sequence ID" value="NZ_CP064954.1"/>
</dbReference>
<dbReference type="Pfam" id="PF00005">
    <property type="entry name" value="ABC_tran"/>
    <property type="match status" value="1"/>
</dbReference>
<evidence type="ECO:0000256" key="4">
    <source>
        <dbReference type="ARBA" id="ARBA00022496"/>
    </source>
</evidence>
<evidence type="ECO:0000313" key="12">
    <source>
        <dbReference type="EMBL" id="QPK78743.1"/>
    </source>
</evidence>
<evidence type="ECO:0000256" key="8">
    <source>
        <dbReference type="ARBA" id="ARBA00023065"/>
    </source>
</evidence>
<dbReference type="SMART" id="SM00382">
    <property type="entry name" value="AAA"/>
    <property type="match status" value="1"/>
</dbReference>
<keyword evidence="9" id="KW-0472">Membrane</keyword>
<dbReference type="PANTHER" id="PTHR42771">
    <property type="entry name" value="IRON(3+)-HYDROXAMATE IMPORT ATP-BINDING PROTEIN FHUC"/>
    <property type="match status" value="1"/>
</dbReference>
<dbReference type="AlphaFoldDB" id="A0A7T0KDE9"/>
<evidence type="ECO:0000259" key="11">
    <source>
        <dbReference type="PROSITE" id="PS50893"/>
    </source>
</evidence>
<evidence type="ECO:0000256" key="3">
    <source>
        <dbReference type="ARBA" id="ARBA00022475"/>
    </source>
</evidence>
<dbReference type="GO" id="GO:0006826">
    <property type="term" value="P:iron ion transport"/>
    <property type="evidence" value="ECO:0007669"/>
    <property type="project" value="UniProtKB-KW"/>
</dbReference>
<dbReference type="PROSITE" id="PS50893">
    <property type="entry name" value="ABC_TRANSPORTER_2"/>
    <property type="match status" value="1"/>
</dbReference>